<evidence type="ECO:0000313" key="2">
    <source>
        <dbReference type="Proteomes" id="UP000599688"/>
    </source>
</evidence>
<dbReference type="Gene3D" id="3.10.129.10">
    <property type="entry name" value="Hotdog Thioesterase"/>
    <property type="match status" value="1"/>
</dbReference>
<sequence>MELYIERMKLTPKKINWFLLLKLPSAWFCGVRLNYINHTKSLASVRFKWINQNPFKSMYFAVQAMAAELTTGALVMQSIQNENKNISMLVAENKAEFVKKATGKIQFECTDGKALNDAMQLCINQKEGATFWMKSEGKNEANEVVSIFYFKWTLKVKS</sequence>
<dbReference type="Pfam" id="PF14539">
    <property type="entry name" value="DUF4442"/>
    <property type="match status" value="1"/>
</dbReference>
<comment type="caution">
    <text evidence="1">The sequence shown here is derived from an EMBL/GenBank/DDBJ whole genome shotgun (WGS) entry which is preliminary data.</text>
</comment>
<dbReference type="InterPro" id="IPR027961">
    <property type="entry name" value="DUF4442"/>
</dbReference>
<proteinExistence type="predicted"/>
<dbReference type="SUPFAM" id="SSF54637">
    <property type="entry name" value="Thioesterase/thiol ester dehydrase-isomerase"/>
    <property type="match status" value="1"/>
</dbReference>
<accession>A0A917ECV8</accession>
<gene>
    <name evidence="1" type="ORF">GCM10010831_21660</name>
</gene>
<dbReference type="Proteomes" id="UP000599688">
    <property type="component" value="Unassembled WGS sequence"/>
</dbReference>
<reference evidence="1 2" key="1">
    <citation type="journal article" date="2014" name="Int. J. Syst. Evol. Microbiol.">
        <title>Complete genome sequence of Corynebacterium casei LMG S-19264T (=DSM 44701T), isolated from a smear-ripened cheese.</title>
        <authorList>
            <consortium name="US DOE Joint Genome Institute (JGI-PGF)"/>
            <person name="Walter F."/>
            <person name="Albersmeier A."/>
            <person name="Kalinowski J."/>
            <person name="Ruckert C."/>
        </authorList>
    </citation>
    <scope>NUCLEOTIDE SEQUENCE [LARGE SCALE GENOMIC DNA]</scope>
    <source>
        <strain evidence="1 2">CGMCC 1.12925</strain>
    </source>
</reference>
<keyword evidence="2" id="KW-1185">Reference proteome</keyword>
<dbReference type="EMBL" id="BMGL01000013">
    <property type="protein sequence ID" value="GGE20222.1"/>
    <property type="molecule type" value="Genomic_DNA"/>
</dbReference>
<evidence type="ECO:0000313" key="1">
    <source>
        <dbReference type="EMBL" id="GGE20222.1"/>
    </source>
</evidence>
<dbReference type="AlphaFoldDB" id="A0A917ECV8"/>
<name>A0A917ECV8_9FLAO</name>
<protein>
    <submittedName>
        <fullName evidence="1">Thioesterase</fullName>
    </submittedName>
</protein>
<dbReference type="InterPro" id="IPR029069">
    <property type="entry name" value="HotDog_dom_sf"/>
</dbReference>
<organism evidence="1 2">
    <name type="scientific">Psychroflexus salis</name>
    <dbReference type="NCBI Taxonomy" id="1526574"/>
    <lineage>
        <taxon>Bacteria</taxon>
        <taxon>Pseudomonadati</taxon>
        <taxon>Bacteroidota</taxon>
        <taxon>Flavobacteriia</taxon>
        <taxon>Flavobacteriales</taxon>
        <taxon>Flavobacteriaceae</taxon>
        <taxon>Psychroflexus</taxon>
    </lineage>
</organism>